<organism evidence="3 4">
    <name type="scientific">Rickenella mellea</name>
    <dbReference type="NCBI Taxonomy" id="50990"/>
    <lineage>
        <taxon>Eukaryota</taxon>
        <taxon>Fungi</taxon>
        <taxon>Dikarya</taxon>
        <taxon>Basidiomycota</taxon>
        <taxon>Agaricomycotina</taxon>
        <taxon>Agaricomycetes</taxon>
        <taxon>Hymenochaetales</taxon>
        <taxon>Rickenellaceae</taxon>
        <taxon>Rickenella</taxon>
    </lineage>
</organism>
<keyword evidence="2" id="KW-1133">Transmembrane helix</keyword>
<accession>A0A4Y7QB39</accession>
<dbReference type="EMBL" id="ML170166">
    <property type="protein sequence ID" value="TDL24481.1"/>
    <property type="molecule type" value="Genomic_DNA"/>
</dbReference>
<name>A0A4Y7QB39_9AGAM</name>
<feature type="region of interest" description="Disordered" evidence="1">
    <location>
        <begin position="150"/>
        <end position="177"/>
    </location>
</feature>
<feature type="compositionally biased region" description="Polar residues" evidence="1">
    <location>
        <begin position="1"/>
        <end position="14"/>
    </location>
</feature>
<feature type="region of interest" description="Disordered" evidence="1">
    <location>
        <begin position="216"/>
        <end position="242"/>
    </location>
</feature>
<dbReference type="AlphaFoldDB" id="A0A4Y7QB39"/>
<proteinExistence type="predicted"/>
<evidence type="ECO:0000256" key="1">
    <source>
        <dbReference type="SAM" id="MobiDB-lite"/>
    </source>
</evidence>
<protein>
    <submittedName>
        <fullName evidence="3">Uncharacterized protein</fullName>
    </submittedName>
</protein>
<feature type="region of interest" description="Disordered" evidence="1">
    <location>
        <begin position="1"/>
        <end position="36"/>
    </location>
</feature>
<keyword evidence="4" id="KW-1185">Reference proteome</keyword>
<evidence type="ECO:0000256" key="2">
    <source>
        <dbReference type="SAM" id="Phobius"/>
    </source>
</evidence>
<feature type="compositionally biased region" description="Basic and acidic residues" evidence="1">
    <location>
        <begin position="218"/>
        <end position="228"/>
    </location>
</feature>
<keyword evidence="2" id="KW-0472">Membrane</keyword>
<dbReference type="VEuPathDB" id="FungiDB:BD410DRAFT_90809"/>
<evidence type="ECO:0000313" key="4">
    <source>
        <dbReference type="Proteomes" id="UP000294933"/>
    </source>
</evidence>
<sequence length="336" mass="36015">MSLLAQSPTSTALESSTSPTPTMGSPSPTPTDGSAFTFETIQNTPTCGSASIDWTITTPANVSTEFFDLFVGTFIPTSSPNMLHLANVNIYIPPWNTTGNSTSTWSYEWSPVNVTQGTYVIQAFLGDGAATSLPFNVTAGDTSCLISSRVSSVPPASQTPSPSPSPSPTSPAREALQSGHKVDAATVAAIILGTILLAVTATAIFFLCRRRRASSHGSRGEKGYEGRARRSFPGRNDSGEVVRFTPMPVDDIHDKSIHLTQDTVHRDVMVGRTIPIPPQPASNVTEHSIPHHNSKEGNVPSDMMTERSHRHRFEQRISSFLHLSDSANSSMISDSM</sequence>
<reference evidence="3 4" key="1">
    <citation type="submission" date="2018-06" db="EMBL/GenBank/DDBJ databases">
        <title>A transcriptomic atlas of mushroom development highlights an independent origin of complex multicellularity.</title>
        <authorList>
            <consortium name="DOE Joint Genome Institute"/>
            <person name="Krizsan K."/>
            <person name="Almasi E."/>
            <person name="Merenyi Z."/>
            <person name="Sahu N."/>
            <person name="Viragh M."/>
            <person name="Koszo T."/>
            <person name="Mondo S."/>
            <person name="Kiss B."/>
            <person name="Balint B."/>
            <person name="Kues U."/>
            <person name="Barry K."/>
            <person name="Hegedus J.C."/>
            <person name="Henrissat B."/>
            <person name="Johnson J."/>
            <person name="Lipzen A."/>
            <person name="Ohm R."/>
            <person name="Nagy I."/>
            <person name="Pangilinan J."/>
            <person name="Yan J."/>
            <person name="Xiong Y."/>
            <person name="Grigoriev I.V."/>
            <person name="Hibbett D.S."/>
            <person name="Nagy L.G."/>
        </authorList>
    </citation>
    <scope>NUCLEOTIDE SEQUENCE [LARGE SCALE GENOMIC DNA]</scope>
    <source>
        <strain evidence="3 4">SZMC22713</strain>
    </source>
</reference>
<dbReference type="Proteomes" id="UP000294933">
    <property type="component" value="Unassembled WGS sequence"/>
</dbReference>
<feature type="transmembrane region" description="Helical" evidence="2">
    <location>
        <begin position="187"/>
        <end position="208"/>
    </location>
</feature>
<keyword evidence="2" id="KW-0812">Transmembrane</keyword>
<feature type="region of interest" description="Disordered" evidence="1">
    <location>
        <begin position="275"/>
        <end position="311"/>
    </location>
</feature>
<evidence type="ECO:0000313" key="3">
    <source>
        <dbReference type="EMBL" id="TDL24481.1"/>
    </source>
</evidence>
<feature type="compositionally biased region" description="Low complexity" evidence="1">
    <location>
        <begin position="150"/>
        <end position="160"/>
    </location>
</feature>
<feature type="compositionally biased region" description="Low complexity" evidence="1">
    <location>
        <begin position="15"/>
        <end position="26"/>
    </location>
</feature>
<gene>
    <name evidence="3" type="ORF">BD410DRAFT_90809</name>
</gene>
<dbReference type="STRING" id="50990.A0A4Y7QB39"/>